<comment type="cofactor">
    <cofactor evidence="9">
        <name>Ni(2+)</name>
        <dbReference type="ChEBI" id="CHEBI:49786"/>
    </cofactor>
    <text evidence="9">Binds 1 nickel ion per monomer.</text>
</comment>
<comment type="catalytic activity">
    <reaction evidence="9">
        <text>1,2-dihydroxy-5-(methylsulfanyl)pent-1-en-3-one + O2 = 3-(methylsulfanyl)propanoate + CO + formate + 2 H(+)</text>
        <dbReference type="Rhea" id="RHEA:14161"/>
        <dbReference type="ChEBI" id="CHEBI:15378"/>
        <dbReference type="ChEBI" id="CHEBI:15379"/>
        <dbReference type="ChEBI" id="CHEBI:15740"/>
        <dbReference type="ChEBI" id="CHEBI:17245"/>
        <dbReference type="ChEBI" id="CHEBI:49016"/>
        <dbReference type="ChEBI" id="CHEBI:49252"/>
        <dbReference type="EC" id="1.13.11.53"/>
    </reaction>
</comment>
<dbReference type="HAMAP" id="MF_01682">
    <property type="entry name" value="Salvage_MtnD"/>
    <property type="match status" value="1"/>
</dbReference>
<organism evidence="10 11">
    <name type="scientific">Corticimicrobacter populi</name>
    <dbReference type="NCBI Taxonomy" id="2175229"/>
    <lineage>
        <taxon>Bacteria</taxon>
        <taxon>Pseudomonadati</taxon>
        <taxon>Pseudomonadota</taxon>
        <taxon>Betaproteobacteria</taxon>
        <taxon>Burkholderiales</taxon>
        <taxon>Alcaligenaceae</taxon>
        <taxon>Corticimicrobacter</taxon>
    </lineage>
</organism>
<evidence type="ECO:0000313" key="11">
    <source>
        <dbReference type="Proteomes" id="UP000245212"/>
    </source>
</evidence>
<comment type="similarity">
    <text evidence="9">Belongs to the acireductone dioxygenase (ARD) family.</text>
</comment>
<keyword evidence="3 9" id="KW-0028">Amino-acid biosynthesis</keyword>
<gene>
    <name evidence="9" type="primary">mtnD</name>
    <name evidence="10" type="ORF">DD235_10335</name>
</gene>
<feature type="binding site" evidence="9">
    <location>
        <position position="99"/>
    </location>
    <ligand>
        <name>Fe(2+)</name>
        <dbReference type="ChEBI" id="CHEBI:29033"/>
    </ligand>
</feature>
<evidence type="ECO:0000256" key="2">
    <source>
        <dbReference type="ARBA" id="ARBA00022596"/>
    </source>
</evidence>
<comment type="caution">
    <text evidence="10">The sequence shown here is derived from an EMBL/GenBank/DDBJ whole genome shotgun (WGS) entry which is preliminary data.</text>
</comment>
<comment type="pathway">
    <text evidence="9">Amino-acid biosynthesis; L-methionine biosynthesis via salvage pathway; L-methionine from S-methyl-5-thio-alpha-D-ribose 1-phosphate: step 5/6.</text>
</comment>
<dbReference type="InterPro" id="IPR011051">
    <property type="entry name" value="RmlC_Cupin_sf"/>
</dbReference>
<comment type="catalytic activity">
    <reaction evidence="1 9">
        <text>1,2-dihydroxy-5-(methylsulfanyl)pent-1-en-3-one + O2 = 4-methylsulfanyl-2-oxobutanoate + formate + 2 H(+)</text>
        <dbReference type="Rhea" id="RHEA:24504"/>
        <dbReference type="ChEBI" id="CHEBI:15378"/>
        <dbReference type="ChEBI" id="CHEBI:15379"/>
        <dbReference type="ChEBI" id="CHEBI:15740"/>
        <dbReference type="ChEBI" id="CHEBI:16723"/>
        <dbReference type="ChEBI" id="CHEBI:49252"/>
        <dbReference type="EC" id="1.13.11.54"/>
    </reaction>
</comment>
<dbReference type="InterPro" id="IPR023956">
    <property type="entry name" value="ARD_bac"/>
</dbReference>
<feature type="binding site" evidence="9">
    <location>
        <position position="103"/>
    </location>
    <ligand>
        <name>Ni(2+)</name>
        <dbReference type="ChEBI" id="CHEBI:49786"/>
    </ligand>
</feature>
<dbReference type="EC" id="1.13.11.54" evidence="9"/>
<dbReference type="AlphaFoldDB" id="A0A2V1JYY5"/>
<dbReference type="GO" id="GO:0019284">
    <property type="term" value="P:L-methionine salvage from S-adenosylmethionine"/>
    <property type="evidence" value="ECO:0007669"/>
    <property type="project" value="InterPro"/>
</dbReference>
<dbReference type="RefSeq" id="WP_109062013.1">
    <property type="nucleotide sequence ID" value="NZ_QETA01000004.1"/>
</dbReference>
<keyword evidence="5 9" id="KW-0223">Dioxygenase</keyword>
<comment type="subunit">
    <text evidence="9">Monomer.</text>
</comment>
<keyword evidence="6 9" id="KW-0560">Oxidoreductase</keyword>
<keyword evidence="8 9" id="KW-0486">Methionine biosynthesis</keyword>
<feature type="binding site" evidence="9">
    <location>
        <position position="97"/>
    </location>
    <ligand>
        <name>Ni(2+)</name>
        <dbReference type="ChEBI" id="CHEBI:49786"/>
    </ligand>
</feature>
<feature type="binding site" evidence="9">
    <location>
        <position position="97"/>
    </location>
    <ligand>
        <name>Fe(2+)</name>
        <dbReference type="ChEBI" id="CHEBI:29033"/>
    </ligand>
</feature>
<evidence type="ECO:0000256" key="5">
    <source>
        <dbReference type="ARBA" id="ARBA00022964"/>
    </source>
</evidence>
<evidence type="ECO:0000256" key="4">
    <source>
        <dbReference type="ARBA" id="ARBA00022723"/>
    </source>
</evidence>
<feature type="binding site" evidence="9">
    <location>
        <position position="141"/>
    </location>
    <ligand>
        <name>Fe(2+)</name>
        <dbReference type="ChEBI" id="CHEBI:29033"/>
    </ligand>
</feature>
<dbReference type="GO" id="GO:0005506">
    <property type="term" value="F:iron ion binding"/>
    <property type="evidence" value="ECO:0007669"/>
    <property type="project" value="UniProtKB-UniRule"/>
</dbReference>
<dbReference type="PANTHER" id="PTHR23418">
    <property type="entry name" value="ACIREDUCTONE DIOXYGENASE"/>
    <property type="match status" value="1"/>
</dbReference>
<dbReference type="UniPathway" id="UPA00904">
    <property type="reaction ID" value="UER00878"/>
</dbReference>
<dbReference type="GO" id="GO:0010309">
    <property type="term" value="F:acireductone dioxygenase [iron(II)-requiring] activity"/>
    <property type="evidence" value="ECO:0007669"/>
    <property type="project" value="UniProtKB-UniRule"/>
</dbReference>
<dbReference type="InterPro" id="IPR014710">
    <property type="entry name" value="RmlC-like_jellyroll"/>
</dbReference>
<dbReference type="CDD" id="cd02232">
    <property type="entry name" value="cupin_ARD"/>
    <property type="match status" value="1"/>
</dbReference>
<dbReference type="PANTHER" id="PTHR23418:SF0">
    <property type="entry name" value="ACIREDUCTONE DIOXYGENASE"/>
    <property type="match status" value="1"/>
</dbReference>
<keyword evidence="7 9" id="KW-0408">Iron</keyword>
<keyword evidence="2 9" id="KW-0533">Nickel</keyword>
<dbReference type="EC" id="1.13.11.53" evidence="9"/>
<evidence type="ECO:0000256" key="9">
    <source>
        <dbReference type="HAMAP-Rule" id="MF_01682"/>
    </source>
</evidence>
<dbReference type="GO" id="GO:0010308">
    <property type="term" value="F:acireductone dioxygenase (Ni2+-requiring) activity"/>
    <property type="evidence" value="ECO:0007669"/>
    <property type="project" value="UniProtKB-UniRule"/>
</dbReference>
<sequence>MTQLTVYRDDAPDLPVLQTADAGQIAALVETLGGRFERWPARRELAPGAAPEVVLAAYEDEIHALQQEGGYQTADVISLHGAPSNLAELRAKFLAEHTHAEDEVRFFVAGSGLFVLHAQGQVFALLCEKDDLISVPAGLQHWFDMGPSPSFTCIRLFTDPAGWAAQYTGDGIATRFPSLGDANGPSA</sequence>
<reference evidence="11" key="1">
    <citation type="submission" date="2018-05" db="EMBL/GenBank/DDBJ databases">
        <authorList>
            <person name="Li Y."/>
        </authorList>
    </citation>
    <scope>NUCLEOTIDE SEQUENCE [LARGE SCALE GENOMIC DNA]</scope>
    <source>
        <strain evidence="11">3d-2-2</strain>
    </source>
</reference>
<dbReference type="Proteomes" id="UP000245212">
    <property type="component" value="Unassembled WGS sequence"/>
</dbReference>
<evidence type="ECO:0000256" key="1">
    <source>
        <dbReference type="ARBA" id="ARBA00000428"/>
    </source>
</evidence>
<dbReference type="Gene3D" id="2.60.120.10">
    <property type="entry name" value="Jelly Rolls"/>
    <property type="match status" value="1"/>
</dbReference>
<dbReference type="GO" id="GO:0019509">
    <property type="term" value="P:L-methionine salvage from methylthioadenosine"/>
    <property type="evidence" value="ECO:0007669"/>
    <property type="project" value="UniProtKB-UniRule"/>
</dbReference>
<comment type="cofactor">
    <cofactor evidence="9">
        <name>Fe(2+)</name>
        <dbReference type="ChEBI" id="CHEBI:29033"/>
    </cofactor>
    <text evidence="9">Binds 1 Fe(2+) cation per monomer.</text>
</comment>
<protein>
    <recommendedName>
        <fullName evidence="9">Acireductone dioxygenase</fullName>
    </recommendedName>
    <alternativeName>
        <fullName evidence="9">1,2-dihydroxy-3-keto-5-methylthiopentene dioxygenase</fullName>
        <shortName evidence="9">DHK-MTPene dioxygenase</shortName>
    </alternativeName>
    <alternativeName>
        <fullName evidence="9">Acireductone dioxygenase (Fe(2+)-requiring)</fullName>
        <shortName evidence="9">ARD'</shortName>
        <shortName evidence="9">Fe-ARD</shortName>
        <ecNumber evidence="9">1.13.11.54</ecNumber>
    </alternativeName>
    <alternativeName>
        <fullName evidence="9">Acireductone dioxygenase (Ni(2+)-requiring)</fullName>
        <shortName evidence="9">ARD</shortName>
        <shortName evidence="9">Ni-ARD</shortName>
        <ecNumber evidence="9">1.13.11.53</ecNumber>
    </alternativeName>
</protein>
<name>A0A2V1JYY5_9BURK</name>
<keyword evidence="11" id="KW-1185">Reference proteome</keyword>
<evidence type="ECO:0000256" key="6">
    <source>
        <dbReference type="ARBA" id="ARBA00023002"/>
    </source>
</evidence>
<feature type="site" description="May play a role in metal incorporation in vivo" evidence="9">
    <location>
        <position position="96"/>
    </location>
</feature>
<dbReference type="SUPFAM" id="SSF51182">
    <property type="entry name" value="RmlC-like cupins"/>
    <property type="match status" value="1"/>
</dbReference>
<feature type="binding site" evidence="9">
    <location>
        <position position="103"/>
    </location>
    <ligand>
        <name>Fe(2+)</name>
        <dbReference type="ChEBI" id="CHEBI:29033"/>
    </ligand>
</feature>
<evidence type="ECO:0000256" key="8">
    <source>
        <dbReference type="ARBA" id="ARBA00023167"/>
    </source>
</evidence>
<feature type="site" description="Important to generate the dianion" evidence="9">
    <location>
        <position position="105"/>
    </location>
</feature>
<feature type="binding site" evidence="9">
    <location>
        <position position="141"/>
    </location>
    <ligand>
        <name>Ni(2+)</name>
        <dbReference type="ChEBI" id="CHEBI:49786"/>
    </ligand>
</feature>
<feature type="binding site" evidence="9">
    <location>
        <position position="99"/>
    </location>
    <ligand>
        <name>Ni(2+)</name>
        <dbReference type="ChEBI" id="CHEBI:49786"/>
    </ligand>
</feature>
<dbReference type="InterPro" id="IPR004313">
    <property type="entry name" value="ARD"/>
</dbReference>
<evidence type="ECO:0000313" key="10">
    <source>
        <dbReference type="EMBL" id="PWF22489.1"/>
    </source>
</evidence>
<comment type="function">
    <text evidence="9">Catalyzes 2 different reactions between oxygene and the acireductone 1,2-dihydroxy-3-keto-5-methylthiopentene (DHK-MTPene) depending upon the metal bound in the active site. Fe-containing acireductone dioxygenase (Fe-ARD) produces formate and 2-keto-4-methylthiobutyrate (KMTB), the alpha-ketoacid precursor of methionine in the methionine recycle pathway. Ni-containing acireductone dioxygenase (Ni-ARD) produces methylthiopropionate, carbon monoxide and formate, and does not lie on the methionine recycle pathway.</text>
</comment>
<feature type="site" description="May play a role in transmitting local conformational changes" evidence="9">
    <location>
        <position position="102"/>
    </location>
</feature>
<keyword evidence="4 9" id="KW-0479">Metal-binding</keyword>
<evidence type="ECO:0000256" key="7">
    <source>
        <dbReference type="ARBA" id="ARBA00023004"/>
    </source>
</evidence>
<dbReference type="GO" id="GO:0016151">
    <property type="term" value="F:nickel cation binding"/>
    <property type="evidence" value="ECO:0007669"/>
    <property type="project" value="UniProtKB-UniRule"/>
</dbReference>
<evidence type="ECO:0000256" key="3">
    <source>
        <dbReference type="ARBA" id="ARBA00022605"/>
    </source>
</evidence>
<accession>A0A2V1JYY5</accession>
<dbReference type="EMBL" id="QETA01000004">
    <property type="protein sequence ID" value="PWF22489.1"/>
    <property type="molecule type" value="Genomic_DNA"/>
</dbReference>
<proteinExistence type="inferred from homology"/>
<dbReference type="Pfam" id="PF03079">
    <property type="entry name" value="ARD"/>
    <property type="match status" value="1"/>
</dbReference>